<accession>A0A7X9NIY4</accession>
<gene>
    <name evidence="1" type="ORF">HF861_09625</name>
</gene>
<sequence>MNYQAGQGILGRIRFVDGEMPQYDRMYLIVRVESKFVDVLNISSVRGKEHKLAFRTNHLIQKYNPPFRKPSFAKLDSLMRVEKSQLGSFHLLSSGQSWDMDELLKIQQQLEGRSIVICINNNEVSQVLIYRHINICGVTVCNIQWS</sequence>
<protein>
    <submittedName>
        <fullName evidence="1">Uncharacterized protein</fullName>
    </submittedName>
</protein>
<evidence type="ECO:0000313" key="2">
    <source>
        <dbReference type="Proteomes" id="UP000540014"/>
    </source>
</evidence>
<evidence type="ECO:0000313" key="1">
    <source>
        <dbReference type="EMBL" id="NME45137.1"/>
    </source>
</evidence>
<dbReference type="EMBL" id="JABAFR010000026">
    <property type="protein sequence ID" value="NME45137.1"/>
    <property type="molecule type" value="Genomic_DNA"/>
</dbReference>
<dbReference type="Proteomes" id="UP000540014">
    <property type="component" value="Unassembled WGS sequence"/>
</dbReference>
<proteinExistence type="predicted"/>
<organism evidence="1 2">
    <name type="scientific">Faecalicoccus pleomorphus</name>
    <dbReference type="NCBI Taxonomy" id="1323"/>
    <lineage>
        <taxon>Bacteria</taxon>
        <taxon>Bacillati</taxon>
        <taxon>Bacillota</taxon>
        <taxon>Erysipelotrichia</taxon>
        <taxon>Erysipelotrichales</taxon>
        <taxon>Erysipelotrichaceae</taxon>
        <taxon>Faecalicoccus</taxon>
    </lineage>
</organism>
<dbReference type="AlphaFoldDB" id="A0A7X9NIY4"/>
<dbReference type="RefSeq" id="WP_168966269.1">
    <property type="nucleotide sequence ID" value="NZ_JABAFR010000026.1"/>
</dbReference>
<reference evidence="1 2" key="1">
    <citation type="submission" date="2020-04" db="EMBL/GenBank/DDBJ databases">
        <authorList>
            <person name="Hitch T.C.A."/>
            <person name="Wylensek D."/>
            <person name="Clavel T."/>
        </authorList>
    </citation>
    <scope>NUCLEOTIDE SEQUENCE [LARGE SCALE GENOMIC DNA]</scope>
    <source>
        <strain evidence="1 2">BSM-383-APC-22F</strain>
    </source>
</reference>
<name>A0A7X9NIY4_9FIRM</name>
<comment type="caution">
    <text evidence="1">The sequence shown here is derived from an EMBL/GenBank/DDBJ whole genome shotgun (WGS) entry which is preliminary data.</text>
</comment>